<dbReference type="CDD" id="cd09577">
    <property type="entry name" value="SAM_Ph1_2_3"/>
    <property type="match status" value="1"/>
</dbReference>
<evidence type="ECO:0000256" key="7">
    <source>
        <dbReference type="PROSITE-ProRule" id="PRU00367"/>
    </source>
</evidence>
<accession>A0A9Q1G593</accession>
<evidence type="ECO:0000256" key="3">
    <source>
        <dbReference type="ARBA" id="ARBA00022771"/>
    </source>
</evidence>
<feature type="domain" description="SAM" evidence="9">
    <location>
        <begin position="656"/>
        <end position="723"/>
    </location>
</feature>
<feature type="region of interest" description="Disordered" evidence="8">
    <location>
        <begin position="157"/>
        <end position="236"/>
    </location>
</feature>
<dbReference type="PANTHER" id="PTHR12247:SF88">
    <property type="entry name" value="POLYHOMEOTIC-LIKE PROTEIN 3"/>
    <property type="match status" value="1"/>
</dbReference>
<feature type="region of interest" description="Disordered" evidence="8">
    <location>
        <begin position="249"/>
        <end position="326"/>
    </location>
</feature>
<evidence type="ECO:0000256" key="8">
    <source>
        <dbReference type="SAM" id="MobiDB-lite"/>
    </source>
</evidence>
<feature type="region of interest" description="Disordered" evidence="8">
    <location>
        <begin position="395"/>
        <end position="442"/>
    </location>
</feature>
<dbReference type="PROSITE" id="PS51024">
    <property type="entry name" value="ZF_FCS"/>
    <property type="match status" value="1"/>
</dbReference>
<evidence type="ECO:0000256" key="6">
    <source>
        <dbReference type="ARBA" id="ARBA00023242"/>
    </source>
</evidence>
<comment type="subcellular location">
    <subcellularLocation>
        <location evidence="1">Nucleus</location>
    </subcellularLocation>
</comment>
<name>A0A9Q1G593_SYNKA</name>
<evidence type="ECO:0000256" key="4">
    <source>
        <dbReference type="ARBA" id="ARBA00022833"/>
    </source>
</evidence>
<feature type="compositionally biased region" description="Low complexity" evidence="8">
    <location>
        <begin position="253"/>
        <end position="263"/>
    </location>
</feature>
<feature type="compositionally biased region" description="Polar residues" evidence="8">
    <location>
        <begin position="403"/>
        <end position="421"/>
    </location>
</feature>
<dbReference type="Gene3D" id="1.10.150.50">
    <property type="entry name" value="Transcription Factor, Ets-1"/>
    <property type="match status" value="1"/>
</dbReference>
<dbReference type="InterPro" id="IPR001660">
    <property type="entry name" value="SAM"/>
</dbReference>
<evidence type="ECO:0008006" key="13">
    <source>
        <dbReference type="Google" id="ProtNLM"/>
    </source>
</evidence>
<evidence type="ECO:0000256" key="1">
    <source>
        <dbReference type="ARBA" id="ARBA00004123"/>
    </source>
</evidence>
<dbReference type="GO" id="GO:0042393">
    <property type="term" value="F:histone binding"/>
    <property type="evidence" value="ECO:0007669"/>
    <property type="project" value="TreeGrafter"/>
</dbReference>
<dbReference type="InterPro" id="IPR012313">
    <property type="entry name" value="Znf_FCS"/>
</dbReference>
<evidence type="ECO:0000256" key="5">
    <source>
        <dbReference type="ARBA" id="ARBA00023125"/>
    </source>
</evidence>
<dbReference type="Pfam" id="PF00536">
    <property type="entry name" value="SAM_1"/>
    <property type="match status" value="1"/>
</dbReference>
<feature type="compositionally biased region" description="Polar residues" evidence="8">
    <location>
        <begin position="277"/>
        <end position="286"/>
    </location>
</feature>
<evidence type="ECO:0000259" key="10">
    <source>
        <dbReference type="PROSITE" id="PS51024"/>
    </source>
</evidence>
<reference evidence="11" key="1">
    <citation type="journal article" date="2023" name="Science">
        <title>Genome structures resolve the early diversification of teleost fishes.</title>
        <authorList>
            <person name="Parey E."/>
            <person name="Louis A."/>
            <person name="Montfort J."/>
            <person name="Bouchez O."/>
            <person name="Roques C."/>
            <person name="Iampietro C."/>
            <person name="Lluch J."/>
            <person name="Castinel A."/>
            <person name="Donnadieu C."/>
            <person name="Desvignes T."/>
            <person name="Floi Bucao C."/>
            <person name="Jouanno E."/>
            <person name="Wen M."/>
            <person name="Mejri S."/>
            <person name="Dirks R."/>
            <person name="Jansen H."/>
            <person name="Henkel C."/>
            <person name="Chen W.J."/>
            <person name="Zahm M."/>
            <person name="Cabau C."/>
            <person name="Klopp C."/>
            <person name="Thompson A.W."/>
            <person name="Robinson-Rechavi M."/>
            <person name="Braasch I."/>
            <person name="Lecointre G."/>
            <person name="Bobe J."/>
            <person name="Postlethwait J.H."/>
            <person name="Berthelot C."/>
            <person name="Roest Crollius H."/>
            <person name="Guiguen Y."/>
        </authorList>
    </citation>
    <scope>NUCLEOTIDE SEQUENCE</scope>
    <source>
        <strain evidence="11">WJC10195</strain>
    </source>
</reference>
<dbReference type="PROSITE" id="PS50105">
    <property type="entry name" value="SAM_DOMAIN"/>
    <property type="match status" value="1"/>
</dbReference>
<evidence type="ECO:0000313" key="11">
    <source>
        <dbReference type="EMBL" id="KAJ8375758.1"/>
    </source>
</evidence>
<keyword evidence="5" id="KW-0238">DNA-binding</keyword>
<feature type="region of interest" description="Disordered" evidence="8">
    <location>
        <begin position="634"/>
        <end position="653"/>
    </location>
</feature>
<dbReference type="GO" id="GO:0008270">
    <property type="term" value="F:zinc ion binding"/>
    <property type="evidence" value="ECO:0007669"/>
    <property type="project" value="UniProtKB-KW"/>
</dbReference>
<dbReference type="PANTHER" id="PTHR12247">
    <property type="entry name" value="POLYCOMB GROUP PROTEIN"/>
    <property type="match status" value="1"/>
</dbReference>
<keyword evidence="2" id="KW-0479">Metal-binding</keyword>
<dbReference type="SUPFAM" id="SSF47769">
    <property type="entry name" value="SAM/Pointed domain"/>
    <property type="match status" value="1"/>
</dbReference>
<dbReference type="AlphaFoldDB" id="A0A9Q1G593"/>
<proteinExistence type="predicted"/>
<dbReference type="GO" id="GO:0045892">
    <property type="term" value="P:negative regulation of DNA-templated transcription"/>
    <property type="evidence" value="ECO:0007669"/>
    <property type="project" value="TreeGrafter"/>
</dbReference>
<feature type="domain" description="FCS-type" evidence="10">
    <location>
        <begin position="519"/>
        <end position="553"/>
    </location>
</feature>
<evidence type="ECO:0000259" key="9">
    <source>
        <dbReference type="PROSITE" id="PS50105"/>
    </source>
</evidence>
<dbReference type="Gene3D" id="3.30.60.160">
    <property type="match status" value="1"/>
</dbReference>
<keyword evidence="4" id="KW-0862">Zinc</keyword>
<evidence type="ECO:0000256" key="2">
    <source>
        <dbReference type="ARBA" id="ARBA00022723"/>
    </source>
</evidence>
<keyword evidence="3 7" id="KW-0863">Zinc-finger</keyword>
<dbReference type="GO" id="GO:0003682">
    <property type="term" value="F:chromatin binding"/>
    <property type="evidence" value="ECO:0007669"/>
    <property type="project" value="TreeGrafter"/>
</dbReference>
<dbReference type="InterPro" id="IPR038603">
    <property type="entry name" value="Znf_FCS_sf"/>
</dbReference>
<protein>
    <recommendedName>
        <fullName evidence="13">Polyhomeotic-like protein 3</fullName>
    </recommendedName>
</protein>
<dbReference type="Proteomes" id="UP001152622">
    <property type="component" value="Chromosome 2"/>
</dbReference>
<dbReference type="EMBL" id="JAINUF010000002">
    <property type="protein sequence ID" value="KAJ8375758.1"/>
    <property type="molecule type" value="Genomic_DNA"/>
</dbReference>
<dbReference type="SMART" id="SM00454">
    <property type="entry name" value="SAM"/>
    <property type="match status" value="1"/>
</dbReference>
<keyword evidence="6" id="KW-0539">Nucleus</keyword>
<keyword evidence="12" id="KW-1185">Reference proteome</keyword>
<comment type="caution">
    <text evidence="11">The sequence shown here is derived from an EMBL/GenBank/DDBJ whole genome shotgun (WGS) entry which is preliminary data.</text>
</comment>
<feature type="region of interest" description="Disordered" evidence="8">
    <location>
        <begin position="58"/>
        <end position="99"/>
    </location>
</feature>
<dbReference type="OrthoDB" id="2390104at2759"/>
<dbReference type="Pfam" id="PF21319">
    <property type="entry name" value="zf-FCS_1"/>
    <property type="match status" value="1"/>
</dbReference>
<dbReference type="GO" id="GO:0035102">
    <property type="term" value="C:PRC1 complex"/>
    <property type="evidence" value="ECO:0007669"/>
    <property type="project" value="TreeGrafter"/>
</dbReference>
<dbReference type="GO" id="GO:0003677">
    <property type="term" value="F:DNA binding"/>
    <property type="evidence" value="ECO:0007669"/>
    <property type="project" value="UniProtKB-KW"/>
</dbReference>
<gene>
    <name evidence="11" type="ORF">SKAU_G00063380</name>
</gene>
<sequence>MARDLVALPPTPVTTQPDSCALVSCSTTSRSTISQQAWLLGNSSSSTNQAQMYLHAQMEQNQAQQTNHPAPQDVPPKASAHPRMSLCSPKPTHQSDASKEGLYSPFHSHTLMMHKLRCRLSHKMADHHQLISPMPVGGHRLVQSVSLQAVSQETLPTSQLSASSQTPVTSVSEVQSQHCTATPTLPSASSRSTKQSDVAVLQKTAATSPVVTLSPTSQSPASVVTRPQSLDQSLPSGLTEAPLLQRINPAHKSPSLSPAPSLATSCTGPQSAPLASGTESSPSQPTSPRPLRTLSPEAVQSSAETPATEAVVQVPHQDPPPPQAVTEDLQTCFTSLSDLPKDLSTVYQMVPLHEMGEHVQPVCEDGPGNEEMIELMESPPGVSTCTQILPNLLPPAGLEGDSRNTSTDLTNTAGTGQSSTEPMGDAHTAHSSMEPLHTSSSQAPLPSVRVLTHLIEGFVIQEGLKPFPVNRSSLMVEQRAKLLGAPYEMRGSEVCDPLMDTEQSWNSTDTDLATDDGMDEVLVDVLHCEFCGKRGYAHTFLRSNRFCSTTCVRRFNVSNTKRISTLKASRWPRGKQRRRGRWPSRLAGGSRECFLRQAAQSTGWRPLQAKEEDPPIPITTRLRRQVELEWERERRAREGTDSGGSPPTSPSSPVLWTVDQVCAFVYTLPGVTGCQDIAEEFRSQEIDGQALLLLTEDHLMSTMNIRLGPALKICAQINSLKEP</sequence>
<feature type="compositionally biased region" description="Polar residues" evidence="8">
    <location>
        <begin position="58"/>
        <end position="69"/>
    </location>
</feature>
<feature type="compositionally biased region" description="Polar residues" evidence="8">
    <location>
        <begin position="204"/>
        <end position="236"/>
    </location>
</feature>
<feature type="compositionally biased region" description="Polar residues" evidence="8">
    <location>
        <begin position="157"/>
        <end position="196"/>
    </location>
</feature>
<dbReference type="InterPro" id="IPR050548">
    <property type="entry name" value="PcG_chromatin_remod_factors"/>
</dbReference>
<evidence type="ECO:0000313" key="12">
    <source>
        <dbReference type="Proteomes" id="UP001152622"/>
    </source>
</evidence>
<organism evidence="11 12">
    <name type="scientific">Synaphobranchus kaupii</name>
    <name type="common">Kaup's arrowtooth eel</name>
    <dbReference type="NCBI Taxonomy" id="118154"/>
    <lineage>
        <taxon>Eukaryota</taxon>
        <taxon>Metazoa</taxon>
        <taxon>Chordata</taxon>
        <taxon>Craniata</taxon>
        <taxon>Vertebrata</taxon>
        <taxon>Euteleostomi</taxon>
        <taxon>Actinopterygii</taxon>
        <taxon>Neopterygii</taxon>
        <taxon>Teleostei</taxon>
        <taxon>Anguilliformes</taxon>
        <taxon>Synaphobranchidae</taxon>
        <taxon>Synaphobranchus</taxon>
    </lineage>
</organism>
<dbReference type="InterPro" id="IPR013761">
    <property type="entry name" value="SAM/pointed_sf"/>
</dbReference>